<dbReference type="Pfam" id="PF02424">
    <property type="entry name" value="ApbE"/>
    <property type="match status" value="2"/>
</dbReference>
<gene>
    <name evidence="11" type="ORF">RN606_08680</name>
</gene>
<dbReference type="SUPFAM" id="SSF143631">
    <property type="entry name" value="ApbE-like"/>
    <property type="match status" value="1"/>
</dbReference>
<evidence type="ECO:0000256" key="9">
    <source>
        <dbReference type="ARBA" id="ARBA00031306"/>
    </source>
</evidence>
<evidence type="ECO:0000256" key="2">
    <source>
        <dbReference type="ARBA" id="ARBA00011955"/>
    </source>
</evidence>
<evidence type="ECO:0000256" key="10">
    <source>
        <dbReference type="ARBA" id="ARBA00048540"/>
    </source>
</evidence>
<protein>
    <recommendedName>
        <fullName evidence="3">FAD:protein FMN transferase</fullName>
        <ecNumber evidence="2">2.7.1.180</ecNumber>
    </recommendedName>
    <alternativeName>
        <fullName evidence="9">Flavin transferase</fullName>
    </alternativeName>
</protein>
<evidence type="ECO:0000256" key="6">
    <source>
        <dbReference type="ARBA" id="ARBA00022723"/>
    </source>
</evidence>
<keyword evidence="4" id="KW-0285">Flavoprotein</keyword>
<accession>A0AA96F7N4</accession>
<keyword evidence="7" id="KW-0274">FAD</keyword>
<proteinExistence type="predicted"/>
<dbReference type="Proteomes" id="UP001304125">
    <property type="component" value="Chromosome"/>
</dbReference>
<reference evidence="11 12" key="1">
    <citation type="submission" date="2023-09" db="EMBL/GenBank/DDBJ databases">
        <title>Demequina sp. a novel bacteria isolated from Capsicum annuum.</title>
        <authorList>
            <person name="Humaira Z."/>
            <person name="Lee J."/>
            <person name="Cho D."/>
        </authorList>
    </citation>
    <scope>NUCLEOTIDE SEQUENCE [LARGE SCALE GENOMIC DNA]</scope>
    <source>
        <strain evidence="11 12">OYTSA14</strain>
    </source>
</reference>
<dbReference type="PANTHER" id="PTHR30040">
    <property type="entry name" value="THIAMINE BIOSYNTHESIS LIPOPROTEIN APBE"/>
    <property type="match status" value="1"/>
</dbReference>
<sequence>MQDAPEPDVSSLVVHAMAMPFTVHLRGIRDPSAADDAVRAFGESLREADALLSLWRPETPMSRVARGELSVDDAAPEIAEVLALAERWRQATDGAFDPRLRRRAAARLPVTYPDGAPDPTGIVKAWAVARALPLLADAGSEAWLVDAAGDVSTWGRGPWRVGIADPAVRGAPAGTHPIDVITLRQGLAALATSGGAQSTDHLWDPVTGDVARHYLQVSVAGDDLVTCDAWATAIAAGGPVTLALAAERGIAALAVVAGRSTGGYDAVSTPGWPRLRY</sequence>
<evidence type="ECO:0000256" key="8">
    <source>
        <dbReference type="ARBA" id="ARBA00022842"/>
    </source>
</evidence>
<keyword evidence="6" id="KW-0479">Metal-binding</keyword>
<organism evidence="11 12">
    <name type="scientific">Demequina capsici</name>
    <dbReference type="NCBI Taxonomy" id="3075620"/>
    <lineage>
        <taxon>Bacteria</taxon>
        <taxon>Bacillati</taxon>
        <taxon>Actinomycetota</taxon>
        <taxon>Actinomycetes</taxon>
        <taxon>Micrococcales</taxon>
        <taxon>Demequinaceae</taxon>
        <taxon>Demequina</taxon>
    </lineage>
</organism>
<evidence type="ECO:0000313" key="11">
    <source>
        <dbReference type="EMBL" id="WNM23441.1"/>
    </source>
</evidence>
<comment type="cofactor">
    <cofactor evidence="1">
        <name>Mg(2+)</name>
        <dbReference type="ChEBI" id="CHEBI:18420"/>
    </cofactor>
</comment>
<dbReference type="GO" id="GO:0046872">
    <property type="term" value="F:metal ion binding"/>
    <property type="evidence" value="ECO:0007669"/>
    <property type="project" value="UniProtKB-KW"/>
</dbReference>
<evidence type="ECO:0000256" key="4">
    <source>
        <dbReference type="ARBA" id="ARBA00022630"/>
    </source>
</evidence>
<name>A0AA96F7N4_9MICO</name>
<evidence type="ECO:0000256" key="3">
    <source>
        <dbReference type="ARBA" id="ARBA00016337"/>
    </source>
</evidence>
<dbReference type="PANTHER" id="PTHR30040:SF2">
    <property type="entry name" value="FAD:PROTEIN FMN TRANSFERASE"/>
    <property type="match status" value="1"/>
</dbReference>
<keyword evidence="5 11" id="KW-0808">Transferase</keyword>
<evidence type="ECO:0000256" key="1">
    <source>
        <dbReference type="ARBA" id="ARBA00001946"/>
    </source>
</evidence>
<dbReference type="EC" id="2.7.1.180" evidence="2"/>
<evidence type="ECO:0000256" key="7">
    <source>
        <dbReference type="ARBA" id="ARBA00022827"/>
    </source>
</evidence>
<dbReference type="EMBL" id="CP134879">
    <property type="protein sequence ID" value="WNM23441.1"/>
    <property type="molecule type" value="Genomic_DNA"/>
</dbReference>
<dbReference type="InterPro" id="IPR003374">
    <property type="entry name" value="ApbE-like_sf"/>
</dbReference>
<dbReference type="InterPro" id="IPR024932">
    <property type="entry name" value="ApbE"/>
</dbReference>
<keyword evidence="12" id="KW-1185">Reference proteome</keyword>
<evidence type="ECO:0000313" key="12">
    <source>
        <dbReference type="Proteomes" id="UP001304125"/>
    </source>
</evidence>
<dbReference type="Gene3D" id="3.10.520.10">
    <property type="entry name" value="ApbE-like domains"/>
    <property type="match status" value="2"/>
</dbReference>
<dbReference type="GO" id="GO:0016740">
    <property type="term" value="F:transferase activity"/>
    <property type="evidence" value="ECO:0007669"/>
    <property type="project" value="UniProtKB-KW"/>
</dbReference>
<comment type="catalytic activity">
    <reaction evidence="10">
        <text>L-threonyl-[protein] + FAD = FMN-L-threonyl-[protein] + AMP + H(+)</text>
        <dbReference type="Rhea" id="RHEA:36847"/>
        <dbReference type="Rhea" id="RHEA-COMP:11060"/>
        <dbReference type="Rhea" id="RHEA-COMP:11061"/>
        <dbReference type="ChEBI" id="CHEBI:15378"/>
        <dbReference type="ChEBI" id="CHEBI:30013"/>
        <dbReference type="ChEBI" id="CHEBI:57692"/>
        <dbReference type="ChEBI" id="CHEBI:74257"/>
        <dbReference type="ChEBI" id="CHEBI:456215"/>
        <dbReference type="EC" id="2.7.1.180"/>
    </reaction>
</comment>
<dbReference type="AlphaFoldDB" id="A0AA96F7N4"/>
<keyword evidence="8" id="KW-0460">Magnesium</keyword>
<evidence type="ECO:0000256" key="5">
    <source>
        <dbReference type="ARBA" id="ARBA00022679"/>
    </source>
</evidence>
<dbReference type="RefSeq" id="WP_313496349.1">
    <property type="nucleotide sequence ID" value="NZ_CP134879.1"/>
</dbReference>